<protein>
    <submittedName>
        <fullName evidence="1">Uncharacterized protein</fullName>
    </submittedName>
</protein>
<organism evidence="1 2">
    <name type="scientific">Neolentinus lepideus HHB14362 ss-1</name>
    <dbReference type="NCBI Taxonomy" id="1314782"/>
    <lineage>
        <taxon>Eukaryota</taxon>
        <taxon>Fungi</taxon>
        <taxon>Dikarya</taxon>
        <taxon>Basidiomycota</taxon>
        <taxon>Agaricomycotina</taxon>
        <taxon>Agaricomycetes</taxon>
        <taxon>Gloeophyllales</taxon>
        <taxon>Gloeophyllaceae</taxon>
        <taxon>Neolentinus</taxon>
    </lineage>
</organism>
<reference evidence="1 2" key="1">
    <citation type="journal article" date="2016" name="Mol. Biol. Evol.">
        <title>Comparative Genomics of Early-Diverging Mushroom-Forming Fungi Provides Insights into the Origins of Lignocellulose Decay Capabilities.</title>
        <authorList>
            <person name="Nagy L.G."/>
            <person name="Riley R."/>
            <person name="Tritt A."/>
            <person name="Adam C."/>
            <person name="Daum C."/>
            <person name="Floudas D."/>
            <person name="Sun H."/>
            <person name="Yadav J.S."/>
            <person name="Pangilinan J."/>
            <person name="Larsson K.H."/>
            <person name="Matsuura K."/>
            <person name="Barry K."/>
            <person name="Labutti K."/>
            <person name="Kuo R."/>
            <person name="Ohm R.A."/>
            <person name="Bhattacharya S.S."/>
            <person name="Shirouzu T."/>
            <person name="Yoshinaga Y."/>
            <person name="Martin F.M."/>
            <person name="Grigoriev I.V."/>
            <person name="Hibbett D.S."/>
        </authorList>
    </citation>
    <scope>NUCLEOTIDE SEQUENCE [LARGE SCALE GENOMIC DNA]</scope>
    <source>
        <strain evidence="1 2">HHB14362 ss-1</strain>
    </source>
</reference>
<proteinExistence type="predicted"/>
<accession>A0A165NWS5</accession>
<sequence>MDENGAGLTSYRPRSSGGYGVRCCEPEKLCFMRDPENNAVFSGTNFAHLFLEPDDLVLEDKGLCHSCLVAIKEDFNEADQHVWDNLPSYFCLPDWEVLQEELEQAMKET</sequence>
<evidence type="ECO:0000313" key="2">
    <source>
        <dbReference type="Proteomes" id="UP000076761"/>
    </source>
</evidence>
<name>A0A165NWS5_9AGAM</name>
<dbReference type="AlphaFoldDB" id="A0A165NWS5"/>
<dbReference type="EMBL" id="KV425624">
    <property type="protein sequence ID" value="KZT20217.1"/>
    <property type="molecule type" value="Genomic_DNA"/>
</dbReference>
<evidence type="ECO:0000313" key="1">
    <source>
        <dbReference type="EMBL" id="KZT20217.1"/>
    </source>
</evidence>
<dbReference type="Proteomes" id="UP000076761">
    <property type="component" value="Unassembled WGS sequence"/>
</dbReference>
<keyword evidence="2" id="KW-1185">Reference proteome</keyword>
<dbReference type="InParanoid" id="A0A165NWS5"/>
<gene>
    <name evidence="1" type="ORF">NEOLEDRAFT_885680</name>
</gene>
<dbReference type="OrthoDB" id="3217871at2759"/>